<dbReference type="EC" id="2.7.4.25" evidence="3"/>
<evidence type="ECO:0000256" key="4">
    <source>
        <dbReference type="ARBA" id="ARBA00019140"/>
    </source>
</evidence>
<dbReference type="EMBL" id="JAACVF010000197">
    <property type="protein sequence ID" value="NCN65678.1"/>
    <property type="molecule type" value="Genomic_DNA"/>
</dbReference>
<dbReference type="GO" id="GO:0005737">
    <property type="term" value="C:cytoplasm"/>
    <property type="evidence" value="ECO:0007669"/>
    <property type="project" value="UniProtKB-SubCell"/>
</dbReference>
<keyword evidence="6" id="KW-0808">Transferase</keyword>
<comment type="subcellular location">
    <subcellularLocation>
        <location evidence="1">Cytoplasm</location>
    </subcellularLocation>
</comment>
<comment type="caution">
    <text evidence="13">The sequence shown here is derived from an EMBL/GenBank/DDBJ whole genome shotgun (WGS) entry which is preliminary data.</text>
</comment>
<dbReference type="AlphaFoldDB" id="A0A8J7YY17"/>
<dbReference type="InterPro" id="IPR011892">
    <property type="entry name" value="Cyt_kin_arch"/>
</dbReference>
<accession>A0A8J7YY17</accession>
<keyword evidence="8" id="KW-0418">Kinase</keyword>
<proteinExistence type="inferred from homology"/>
<dbReference type="EMBL" id="JAACQH010000163">
    <property type="protein sequence ID" value="NCS92045.1"/>
    <property type="molecule type" value="Genomic_DNA"/>
</dbReference>
<dbReference type="Proteomes" id="UP000768163">
    <property type="component" value="Unassembled WGS sequence"/>
</dbReference>
<dbReference type="GO" id="GO:0036431">
    <property type="term" value="F:dCMP kinase activity"/>
    <property type="evidence" value="ECO:0007669"/>
    <property type="project" value="InterPro"/>
</dbReference>
<evidence type="ECO:0000256" key="7">
    <source>
        <dbReference type="ARBA" id="ARBA00022741"/>
    </source>
</evidence>
<dbReference type="Pfam" id="PF13189">
    <property type="entry name" value="Cytidylate_kin2"/>
    <property type="match status" value="1"/>
</dbReference>
<gene>
    <name evidence="14" type="ORF">GW779_06585</name>
    <name evidence="13" type="ORF">GW910_06450</name>
</gene>
<organism evidence="13 15">
    <name type="scientific">Candidatus Altarchaeum hamiconexum</name>
    <dbReference type="NCBI Taxonomy" id="1803513"/>
    <lineage>
        <taxon>Archaea</taxon>
        <taxon>Candidatus Altarchaeota</taxon>
        <taxon>Candidatus Altiarchaeia</taxon>
        <taxon>Candidatus Altarchaeales</taxon>
        <taxon>Candidatus Altarchaeaceae</taxon>
        <taxon>Candidatus Altarchaeum</taxon>
    </lineage>
</organism>
<protein>
    <recommendedName>
        <fullName evidence="4">Cytidylate kinase</fullName>
        <ecNumber evidence="3">2.7.4.25</ecNumber>
    </recommendedName>
    <alternativeName>
        <fullName evidence="10">Cytidine monophosphate kinase</fullName>
    </alternativeName>
</protein>
<keyword evidence="7" id="KW-0547">Nucleotide-binding</keyword>
<evidence type="ECO:0000256" key="8">
    <source>
        <dbReference type="ARBA" id="ARBA00022777"/>
    </source>
</evidence>
<evidence type="ECO:0000256" key="2">
    <source>
        <dbReference type="ARBA" id="ARBA00011005"/>
    </source>
</evidence>
<name>A0A8J7YY17_9ARCH</name>
<dbReference type="Gene3D" id="3.40.50.300">
    <property type="entry name" value="P-loop containing nucleotide triphosphate hydrolases"/>
    <property type="match status" value="1"/>
</dbReference>
<evidence type="ECO:0000313" key="15">
    <source>
        <dbReference type="Proteomes" id="UP000768163"/>
    </source>
</evidence>
<evidence type="ECO:0000256" key="3">
    <source>
        <dbReference type="ARBA" id="ARBA00012906"/>
    </source>
</evidence>
<comment type="catalytic activity">
    <reaction evidence="11">
        <text>dCMP + ATP = dCDP + ADP</text>
        <dbReference type="Rhea" id="RHEA:25094"/>
        <dbReference type="ChEBI" id="CHEBI:30616"/>
        <dbReference type="ChEBI" id="CHEBI:57566"/>
        <dbReference type="ChEBI" id="CHEBI:58593"/>
        <dbReference type="ChEBI" id="CHEBI:456216"/>
        <dbReference type="EC" id="2.7.4.25"/>
    </reaction>
</comment>
<dbReference type="Proteomes" id="UP000738826">
    <property type="component" value="Unassembled WGS sequence"/>
</dbReference>
<sequence>MIITLSGTIGSGKTTIADEISDTNFVHISAGGIMRRMAKERNLSLLDFSACAEKNFEIDREIDNLQMSLVEKEIKKGNNCVVEGRISWFVMKSDIKIFLDANINVRAKRVVQREKCSYEDALKSIKNRELSEYKRFKEIYNIDINDLRNYDLCINTSKWGIESMEKIIFTAIENLINEI</sequence>
<evidence type="ECO:0000256" key="10">
    <source>
        <dbReference type="ARBA" id="ARBA00031231"/>
    </source>
</evidence>
<keyword evidence="9" id="KW-0067">ATP-binding</keyword>
<evidence type="ECO:0000256" key="12">
    <source>
        <dbReference type="ARBA" id="ARBA00048478"/>
    </source>
</evidence>
<evidence type="ECO:0000256" key="5">
    <source>
        <dbReference type="ARBA" id="ARBA00022490"/>
    </source>
</evidence>
<dbReference type="GO" id="GO:0005524">
    <property type="term" value="F:ATP binding"/>
    <property type="evidence" value="ECO:0007669"/>
    <property type="project" value="UniProtKB-KW"/>
</dbReference>
<evidence type="ECO:0000313" key="14">
    <source>
        <dbReference type="EMBL" id="NCS92045.1"/>
    </source>
</evidence>
<keyword evidence="5" id="KW-0963">Cytoplasm</keyword>
<dbReference type="GO" id="GO:0006139">
    <property type="term" value="P:nucleobase-containing compound metabolic process"/>
    <property type="evidence" value="ECO:0007669"/>
    <property type="project" value="InterPro"/>
</dbReference>
<comment type="catalytic activity">
    <reaction evidence="12">
        <text>CMP + ATP = CDP + ADP</text>
        <dbReference type="Rhea" id="RHEA:11600"/>
        <dbReference type="ChEBI" id="CHEBI:30616"/>
        <dbReference type="ChEBI" id="CHEBI:58069"/>
        <dbReference type="ChEBI" id="CHEBI:60377"/>
        <dbReference type="ChEBI" id="CHEBI:456216"/>
        <dbReference type="EC" id="2.7.4.25"/>
    </reaction>
</comment>
<evidence type="ECO:0000256" key="11">
    <source>
        <dbReference type="ARBA" id="ARBA00047615"/>
    </source>
</evidence>
<comment type="similarity">
    <text evidence="2">Belongs to the cytidylate kinase family. Type 2 subfamily.</text>
</comment>
<dbReference type="SUPFAM" id="SSF52540">
    <property type="entry name" value="P-loop containing nucleoside triphosphate hydrolases"/>
    <property type="match status" value="1"/>
</dbReference>
<dbReference type="CDD" id="cd02020">
    <property type="entry name" value="CMPK"/>
    <property type="match status" value="1"/>
</dbReference>
<evidence type="ECO:0000256" key="6">
    <source>
        <dbReference type="ARBA" id="ARBA00022679"/>
    </source>
</evidence>
<dbReference type="NCBIfam" id="TIGR02173">
    <property type="entry name" value="cyt_kin_arch"/>
    <property type="match status" value="1"/>
</dbReference>
<evidence type="ECO:0000256" key="1">
    <source>
        <dbReference type="ARBA" id="ARBA00004496"/>
    </source>
</evidence>
<evidence type="ECO:0000256" key="9">
    <source>
        <dbReference type="ARBA" id="ARBA00022840"/>
    </source>
</evidence>
<evidence type="ECO:0000313" key="13">
    <source>
        <dbReference type="EMBL" id="NCN65678.1"/>
    </source>
</evidence>
<dbReference type="InterPro" id="IPR027417">
    <property type="entry name" value="P-loop_NTPase"/>
</dbReference>
<dbReference type="InterPro" id="IPR011994">
    <property type="entry name" value="Cytidylate_kinase_dom"/>
</dbReference>
<reference evidence="13" key="1">
    <citation type="submission" date="2019-11" db="EMBL/GenBank/DDBJ databases">
        <title>Lipid analysis of CO2-rich subsurface aquifers suggests an autotrophy-based deep biosphere with lysolipids enriched in CPR bacteria.</title>
        <authorList>
            <person name="Probst A.J."/>
            <person name="Elling F.J."/>
            <person name="Castelle C.J."/>
            <person name="Zhu Q."/>
            <person name="Elvert M."/>
            <person name="Birarda G."/>
            <person name="Holman H.-Y."/>
            <person name="Lane K.R."/>
            <person name="Ladd B."/>
            <person name="Ryan M.C."/>
            <person name="Woyke T."/>
            <person name="Hinrichs K.-U."/>
            <person name="Banfield J.F."/>
        </authorList>
    </citation>
    <scope>NUCLEOTIDE SEQUENCE</scope>
    <source>
        <strain evidence="13">CG_2015-01_33_1645</strain>
        <strain evidence="14">CG_2015-04_33_537</strain>
    </source>
</reference>